<dbReference type="PROSITE" id="PS50250">
    <property type="entry name" value="PCI"/>
    <property type="match status" value="1"/>
</dbReference>
<feature type="coiled-coil region" evidence="2">
    <location>
        <begin position="717"/>
        <end position="746"/>
    </location>
</feature>
<sequence length="823" mass="95728">MENVVKKRPNKPINSVLQKRQKRLHSGGDGFELLPKLKATSTKQDIINGLKELVGRTCATNADKFHLLQRRDVLLYKLRDIYSGAGANRQMSQGTCPDMCPEKERYMRDAKKTVHFYEFNAQGQMVHEKMVKDYSRSAADQDTPLAHELRPLKTLHITMDYLIFNIANEIPSTSNSDLARWYDFLWSRTRAIRKDITQQMLNNEMAVDLVEKCARLHIFASFRLVELEAELFDHKMNTENLSKSLQTLRHMYDDLAKKQIFCANEPEFRAYDILLNLSDFNVHSQVLSYRAVVRDDPKVQLALSLSSALQNNNYIRFFRLVQSQSAFLQACLSHHFFPMIRSNALKVICMAYNIFPIDAFAEYLAFDSMDEALKFLHQFNLEMDVTDSNLINVREGRNFFAPGGEAPSADALQRTSCQWIKRKAQHLNLSQVLFNNPLAVRPDHLRDVPSPVDSFSRDSGAYVKDPVLKQFVELDGVAIATTRKNVRVEAPPNFSFARALQPFQTTFQPLRPIDTNNNDPSLSLRENLIDNVVLSRLSIIAEITLENSIRKNLRIRKAIRQWIFFVTKKRKQKIVNAFSSGMIGHIVSQQLQLCANNVFCAFRSDFRRRTALEIAVSQADFLLDKIVPKLLYSIGGRTRANKVRHTSERLQNIRENLQREWLRQFSDHWLSVVRRNRILRNITFLTSPGNTATILTLSPSQRLFRPNAKKVTPEQMREMAAEKMRKMEEERKSKKLRQIRENLQREWLRQFTDHWLSVVRRNRILRKITFLANPPVTETLSPPSQRLFRPNNVKTATLERMKEMAAEKMKKLEEERKRMRGHY</sequence>
<feature type="coiled-coil region" evidence="2">
    <location>
        <begin position="795"/>
        <end position="822"/>
    </location>
</feature>
<keyword evidence="4" id="KW-1185">Reference proteome</keyword>
<evidence type="ECO:0000313" key="4">
    <source>
        <dbReference type="Proteomes" id="UP000887572"/>
    </source>
</evidence>
<comment type="similarity">
    <text evidence="1">Belongs to the SAC3 family.</text>
</comment>
<protein>
    <submittedName>
        <fullName evidence="5">PCI domain-containing protein</fullName>
    </submittedName>
</protein>
<dbReference type="Proteomes" id="UP000887572">
    <property type="component" value="Unplaced"/>
</dbReference>
<organism evidence="4 5">
    <name type="scientific">Globodera rostochiensis</name>
    <name type="common">Golden nematode worm</name>
    <name type="synonym">Heterodera rostochiensis</name>
    <dbReference type="NCBI Taxonomy" id="31243"/>
    <lineage>
        <taxon>Eukaryota</taxon>
        <taxon>Metazoa</taxon>
        <taxon>Ecdysozoa</taxon>
        <taxon>Nematoda</taxon>
        <taxon>Chromadorea</taxon>
        <taxon>Rhabditida</taxon>
        <taxon>Tylenchina</taxon>
        <taxon>Tylenchomorpha</taxon>
        <taxon>Tylenchoidea</taxon>
        <taxon>Heteroderidae</taxon>
        <taxon>Heteroderinae</taxon>
        <taxon>Globodera</taxon>
    </lineage>
</organism>
<dbReference type="InterPro" id="IPR005062">
    <property type="entry name" value="SAC3/GANP/THP3_conserved"/>
</dbReference>
<evidence type="ECO:0000256" key="1">
    <source>
        <dbReference type="ARBA" id="ARBA00038443"/>
    </source>
</evidence>
<dbReference type="PANTHER" id="PTHR12436:SF3">
    <property type="entry name" value="GERMINAL-CENTER ASSOCIATED NUCLEAR PROTEIN"/>
    <property type="match status" value="1"/>
</dbReference>
<dbReference type="GO" id="GO:0005737">
    <property type="term" value="C:cytoplasm"/>
    <property type="evidence" value="ECO:0007669"/>
    <property type="project" value="TreeGrafter"/>
</dbReference>
<evidence type="ECO:0000259" key="3">
    <source>
        <dbReference type="PROSITE" id="PS50250"/>
    </source>
</evidence>
<dbReference type="GO" id="GO:0070390">
    <property type="term" value="C:transcription export complex 2"/>
    <property type="evidence" value="ECO:0007669"/>
    <property type="project" value="TreeGrafter"/>
</dbReference>
<dbReference type="InterPro" id="IPR000717">
    <property type="entry name" value="PCI_dom"/>
</dbReference>
<evidence type="ECO:0000313" key="5">
    <source>
        <dbReference type="WBParaSite" id="Gr19_v10_g337.t1"/>
    </source>
</evidence>
<dbReference type="WBParaSite" id="Gr19_v10_g337.t1">
    <property type="protein sequence ID" value="Gr19_v10_g337.t1"/>
    <property type="gene ID" value="Gr19_v10_g337"/>
</dbReference>
<dbReference type="GO" id="GO:0006406">
    <property type="term" value="P:mRNA export from nucleus"/>
    <property type="evidence" value="ECO:0007669"/>
    <property type="project" value="TreeGrafter"/>
</dbReference>
<dbReference type="AlphaFoldDB" id="A0A914HQP6"/>
<name>A0A914HQP6_GLORO</name>
<dbReference type="InterPro" id="IPR045107">
    <property type="entry name" value="SAC3/GANP/THP3"/>
</dbReference>
<reference evidence="5" key="1">
    <citation type="submission" date="2022-11" db="UniProtKB">
        <authorList>
            <consortium name="WormBaseParasite"/>
        </authorList>
    </citation>
    <scope>IDENTIFICATION</scope>
</reference>
<proteinExistence type="inferred from homology"/>
<dbReference type="Gene3D" id="1.25.40.990">
    <property type="match status" value="1"/>
</dbReference>
<feature type="domain" description="PCI" evidence="3">
    <location>
        <begin position="233"/>
        <end position="405"/>
    </location>
</feature>
<evidence type="ECO:0000256" key="2">
    <source>
        <dbReference type="SAM" id="Coils"/>
    </source>
</evidence>
<keyword evidence="2" id="KW-0175">Coiled coil</keyword>
<dbReference type="PANTHER" id="PTHR12436">
    <property type="entry name" value="80 KDA MCM3-ASSOCIATED PROTEIN"/>
    <property type="match status" value="1"/>
</dbReference>
<accession>A0A914HQP6</accession>
<dbReference type="Pfam" id="PF03399">
    <property type="entry name" value="SAC3_GANP"/>
    <property type="match status" value="1"/>
</dbReference>